<sequence>MSFNGTVRRRLLQPLCKLIMDMSQTTSSETLTHTKADTDQALRQLTRYEKVRMITSECFEGGWV</sequence>
<accession>A0A5C3M3E6</accession>
<gene>
    <name evidence="1" type="ORF">BDQ12DRAFT_681154</name>
</gene>
<keyword evidence="2" id="KW-1185">Reference proteome</keyword>
<evidence type="ECO:0000313" key="2">
    <source>
        <dbReference type="Proteomes" id="UP000308652"/>
    </source>
</evidence>
<reference evidence="1 2" key="1">
    <citation type="journal article" date="2019" name="Nat. Ecol. Evol.">
        <title>Megaphylogeny resolves global patterns of mushroom evolution.</title>
        <authorList>
            <person name="Varga T."/>
            <person name="Krizsan K."/>
            <person name="Foldi C."/>
            <person name="Dima B."/>
            <person name="Sanchez-Garcia M."/>
            <person name="Sanchez-Ramirez S."/>
            <person name="Szollosi G.J."/>
            <person name="Szarkandi J.G."/>
            <person name="Papp V."/>
            <person name="Albert L."/>
            <person name="Andreopoulos W."/>
            <person name="Angelini C."/>
            <person name="Antonin V."/>
            <person name="Barry K.W."/>
            <person name="Bougher N.L."/>
            <person name="Buchanan P."/>
            <person name="Buyck B."/>
            <person name="Bense V."/>
            <person name="Catcheside P."/>
            <person name="Chovatia M."/>
            <person name="Cooper J."/>
            <person name="Damon W."/>
            <person name="Desjardin D."/>
            <person name="Finy P."/>
            <person name="Geml J."/>
            <person name="Haridas S."/>
            <person name="Hughes K."/>
            <person name="Justo A."/>
            <person name="Karasinski D."/>
            <person name="Kautmanova I."/>
            <person name="Kiss B."/>
            <person name="Kocsube S."/>
            <person name="Kotiranta H."/>
            <person name="LaButti K.M."/>
            <person name="Lechner B.E."/>
            <person name="Liimatainen K."/>
            <person name="Lipzen A."/>
            <person name="Lukacs Z."/>
            <person name="Mihaltcheva S."/>
            <person name="Morgado L.N."/>
            <person name="Niskanen T."/>
            <person name="Noordeloos M.E."/>
            <person name="Ohm R.A."/>
            <person name="Ortiz-Santana B."/>
            <person name="Ovrebo C."/>
            <person name="Racz N."/>
            <person name="Riley R."/>
            <person name="Savchenko A."/>
            <person name="Shiryaev A."/>
            <person name="Soop K."/>
            <person name="Spirin V."/>
            <person name="Szebenyi C."/>
            <person name="Tomsovsky M."/>
            <person name="Tulloss R.E."/>
            <person name="Uehling J."/>
            <person name="Grigoriev I.V."/>
            <person name="Vagvolgyi C."/>
            <person name="Papp T."/>
            <person name="Martin F.M."/>
            <person name="Miettinen O."/>
            <person name="Hibbett D.S."/>
            <person name="Nagy L.G."/>
        </authorList>
    </citation>
    <scope>NUCLEOTIDE SEQUENCE [LARGE SCALE GENOMIC DNA]</scope>
    <source>
        <strain evidence="1 2">CBS 166.37</strain>
    </source>
</reference>
<organism evidence="1 2">
    <name type="scientific">Crucibulum laeve</name>
    <dbReference type="NCBI Taxonomy" id="68775"/>
    <lineage>
        <taxon>Eukaryota</taxon>
        <taxon>Fungi</taxon>
        <taxon>Dikarya</taxon>
        <taxon>Basidiomycota</taxon>
        <taxon>Agaricomycotina</taxon>
        <taxon>Agaricomycetes</taxon>
        <taxon>Agaricomycetidae</taxon>
        <taxon>Agaricales</taxon>
        <taxon>Agaricineae</taxon>
        <taxon>Nidulariaceae</taxon>
        <taxon>Crucibulum</taxon>
    </lineage>
</organism>
<evidence type="ECO:0000313" key="1">
    <source>
        <dbReference type="EMBL" id="TFK39750.1"/>
    </source>
</evidence>
<dbReference type="Proteomes" id="UP000308652">
    <property type="component" value="Unassembled WGS sequence"/>
</dbReference>
<proteinExistence type="predicted"/>
<dbReference type="EMBL" id="ML213598">
    <property type="protein sequence ID" value="TFK39750.1"/>
    <property type="molecule type" value="Genomic_DNA"/>
</dbReference>
<name>A0A5C3M3E6_9AGAR</name>
<dbReference type="AlphaFoldDB" id="A0A5C3M3E6"/>
<protein>
    <submittedName>
        <fullName evidence="1">Uncharacterized protein</fullName>
    </submittedName>
</protein>